<organism evidence="2 3">
    <name type="scientific">Plasmopara halstedii</name>
    <name type="common">Downy mildew of sunflower</name>
    <dbReference type="NCBI Taxonomy" id="4781"/>
    <lineage>
        <taxon>Eukaryota</taxon>
        <taxon>Sar</taxon>
        <taxon>Stramenopiles</taxon>
        <taxon>Oomycota</taxon>
        <taxon>Peronosporomycetes</taxon>
        <taxon>Peronosporales</taxon>
        <taxon>Peronosporaceae</taxon>
        <taxon>Plasmopara</taxon>
    </lineage>
</organism>
<dbReference type="SUPFAM" id="SSF64268">
    <property type="entry name" value="PX domain"/>
    <property type="match status" value="1"/>
</dbReference>
<dbReference type="EMBL" id="CCYD01000645">
    <property type="protein sequence ID" value="CEG42940.1"/>
    <property type="molecule type" value="Genomic_DNA"/>
</dbReference>
<dbReference type="InterPro" id="IPR036871">
    <property type="entry name" value="PX_dom_sf"/>
</dbReference>
<dbReference type="GO" id="GO:0035091">
    <property type="term" value="F:phosphatidylinositol binding"/>
    <property type="evidence" value="ECO:0007669"/>
    <property type="project" value="InterPro"/>
</dbReference>
<dbReference type="OMA" id="PRLLWRC"/>
<feature type="compositionally biased region" description="Polar residues" evidence="1">
    <location>
        <begin position="90"/>
        <end position="103"/>
    </location>
</feature>
<dbReference type="Proteomes" id="UP000054928">
    <property type="component" value="Unassembled WGS sequence"/>
</dbReference>
<dbReference type="OrthoDB" id="430293at2759"/>
<reference evidence="3" key="1">
    <citation type="submission" date="2014-09" db="EMBL/GenBank/DDBJ databases">
        <authorList>
            <person name="Sharma Rahul"/>
            <person name="Thines Marco"/>
        </authorList>
    </citation>
    <scope>NUCLEOTIDE SEQUENCE [LARGE SCALE GENOMIC DNA]</scope>
</reference>
<dbReference type="RefSeq" id="XP_024579309.1">
    <property type="nucleotide sequence ID" value="XM_024728875.1"/>
</dbReference>
<keyword evidence="3" id="KW-1185">Reference proteome</keyword>
<evidence type="ECO:0000313" key="2">
    <source>
        <dbReference type="EMBL" id="CEG42940.1"/>
    </source>
</evidence>
<proteinExistence type="predicted"/>
<evidence type="ECO:0000313" key="3">
    <source>
        <dbReference type="Proteomes" id="UP000054928"/>
    </source>
</evidence>
<dbReference type="AlphaFoldDB" id="A0A0P1ANV2"/>
<evidence type="ECO:0000256" key="1">
    <source>
        <dbReference type="SAM" id="MobiDB-lite"/>
    </source>
</evidence>
<accession>A0A0P1ANV2</accession>
<name>A0A0P1ANV2_PLAHL</name>
<dbReference type="GeneID" id="36408228"/>
<feature type="region of interest" description="Disordered" evidence="1">
    <location>
        <begin position="78"/>
        <end position="121"/>
    </location>
</feature>
<dbReference type="Gene3D" id="3.30.1520.10">
    <property type="entry name" value="Phox-like domain"/>
    <property type="match status" value="1"/>
</dbReference>
<sequence>MRPSDVTYDSNSPLHSTTSTFCSFDEILRQSHFPLASIHHRKSRETLLSGKIPRLLKRCSSSARNLLARDRSPRIVIEDRQNSRRHSYGSLPSVTERSSTSQSLRKRKEVETTRQSSSIGFRDGSEDLQLFRDEAEYSDYLLAHVTGQHFNRSEDGVIFYEVQVHLSKQQWCIVHRFSEFRALRLQLIKHLSRSKRRRQPHCPICDNVLTSIVNGAFPSRKVWGSHLFSKLTIEMVENEIICERKVRFQQFVVMCLLTIRSLRQHLRVLPDNSSCETSVLLRLIEEFLGLSFARYFGFLTERGIVDQTPKCLLRKRSLRQPRTFRASSDITLANMNRLETYLDSIHLQ</sequence>
<protein>
    <submittedName>
        <fullName evidence="2">Phox homologous domain</fullName>
    </submittedName>
</protein>